<evidence type="ECO:0000256" key="6">
    <source>
        <dbReference type="ARBA" id="ARBA00022692"/>
    </source>
</evidence>
<evidence type="ECO:0000256" key="4">
    <source>
        <dbReference type="ARBA" id="ARBA00022475"/>
    </source>
</evidence>
<evidence type="ECO:0000256" key="1">
    <source>
        <dbReference type="ARBA" id="ARBA00004429"/>
    </source>
</evidence>
<dbReference type="InterPro" id="IPR022920">
    <property type="entry name" value="Disulphide_bond_form_DsbB"/>
</dbReference>
<feature type="transmembrane region" description="Helical" evidence="15">
    <location>
        <begin position="44"/>
        <end position="64"/>
    </location>
</feature>
<feature type="topological domain" description="Periplasmic" evidence="14">
    <location>
        <begin position="31"/>
        <end position="48"/>
    </location>
</feature>
<accession>A0A9X1ZNC0</accession>
<dbReference type="InterPro" id="IPR050183">
    <property type="entry name" value="DsbB"/>
</dbReference>
<feature type="transmembrane region" description="Helical" evidence="15">
    <location>
        <begin position="71"/>
        <end position="89"/>
    </location>
</feature>
<keyword evidence="12 14" id="KW-0143">Chaperone</keyword>
<dbReference type="GO" id="GO:0015035">
    <property type="term" value="F:protein-disulfide reductase activity"/>
    <property type="evidence" value="ECO:0007669"/>
    <property type="project" value="UniProtKB-UniRule"/>
</dbReference>
<dbReference type="InterPro" id="IPR003752">
    <property type="entry name" value="DiS_bond_form_DsbB/BdbC"/>
</dbReference>
<sequence>MNKLQLFCQNRLSWLLLFFSGLALQLSALFFQYVMEYDPCVMCVYIRVAVLGIMLSGLVGALFPKLWILRFIAMIGWIVSAIWGAKLAFELNDMQVNPNPFATCSFFPEFPEFMPLDKWLPEVFSPTGMCGESVWSFLSLTMVQWTMVAFIVYSFIWLVMFLPALTPKRK</sequence>
<keyword evidence="8 14" id="KW-1133">Transmembrane helix</keyword>
<organism evidence="16 17">
    <name type="scientific">Shewanella gaetbuli</name>
    <dbReference type="NCBI Taxonomy" id="220752"/>
    <lineage>
        <taxon>Bacteria</taxon>
        <taxon>Pseudomonadati</taxon>
        <taxon>Pseudomonadota</taxon>
        <taxon>Gammaproteobacteria</taxon>
        <taxon>Alteromonadales</taxon>
        <taxon>Shewanellaceae</taxon>
        <taxon>Shewanella</taxon>
    </lineage>
</organism>
<gene>
    <name evidence="14 16" type="primary">dsbB</name>
    <name evidence="16" type="ORF">L2672_10220</name>
</gene>
<dbReference type="GO" id="GO:0005886">
    <property type="term" value="C:plasma membrane"/>
    <property type="evidence" value="ECO:0007669"/>
    <property type="project" value="UniProtKB-SubCell"/>
</dbReference>
<dbReference type="GO" id="GO:0006457">
    <property type="term" value="P:protein folding"/>
    <property type="evidence" value="ECO:0007669"/>
    <property type="project" value="InterPro"/>
</dbReference>
<dbReference type="Pfam" id="PF02600">
    <property type="entry name" value="DsbB"/>
    <property type="match status" value="1"/>
</dbReference>
<evidence type="ECO:0000256" key="3">
    <source>
        <dbReference type="ARBA" id="ARBA00022448"/>
    </source>
</evidence>
<feature type="topological domain" description="Periplasmic" evidence="14">
    <location>
        <begin position="90"/>
        <end position="144"/>
    </location>
</feature>
<dbReference type="PANTHER" id="PTHR36570">
    <property type="entry name" value="DISULFIDE BOND FORMATION PROTEIN B"/>
    <property type="match status" value="1"/>
</dbReference>
<feature type="transmembrane region" description="Helical" evidence="15">
    <location>
        <begin position="12"/>
        <end position="32"/>
    </location>
</feature>
<feature type="disulfide bond" description="Redox-active" evidence="14">
    <location>
        <begin position="40"/>
        <end position="43"/>
    </location>
</feature>
<feature type="topological domain" description="Cytoplasmic" evidence="14">
    <location>
        <begin position="1"/>
        <end position="13"/>
    </location>
</feature>
<feature type="disulfide bond" description="Redox-active" evidence="14">
    <location>
        <begin position="104"/>
        <end position="130"/>
    </location>
</feature>
<name>A0A9X1ZNC0_9GAMM</name>
<dbReference type="HAMAP" id="MF_00286">
    <property type="entry name" value="DsbB"/>
    <property type="match status" value="1"/>
</dbReference>
<keyword evidence="6 14" id="KW-0812">Transmembrane</keyword>
<evidence type="ECO:0000256" key="7">
    <source>
        <dbReference type="ARBA" id="ARBA00022982"/>
    </source>
</evidence>
<evidence type="ECO:0000256" key="12">
    <source>
        <dbReference type="ARBA" id="ARBA00023186"/>
    </source>
</evidence>
<evidence type="ECO:0000256" key="5">
    <source>
        <dbReference type="ARBA" id="ARBA00022519"/>
    </source>
</evidence>
<dbReference type="AlphaFoldDB" id="A0A9X1ZNC0"/>
<keyword evidence="10 14" id="KW-0472">Membrane</keyword>
<evidence type="ECO:0000313" key="17">
    <source>
        <dbReference type="Proteomes" id="UP001139333"/>
    </source>
</evidence>
<dbReference type="Gene3D" id="1.20.1550.10">
    <property type="entry name" value="DsbB-like"/>
    <property type="match status" value="1"/>
</dbReference>
<keyword evidence="13 14" id="KW-0676">Redox-active center</keyword>
<evidence type="ECO:0000256" key="15">
    <source>
        <dbReference type="SAM" id="Phobius"/>
    </source>
</evidence>
<evidence type="ECO:0000256" key="8">
    <source>
        <dbReference type="ARBA" id="ARBA00022989"/>
    </source>
</evidence>
<comment type="function">
    <text evidence="14">Required for disulfide bond formation in some periplasmic proteins. Acts by oxidizing the DsbA protein.</text>
</comment>
<keyword evidence="3 14" id="KW-0813">Transport</keyword>
<evidence type="ECO:0000256" key="11">
    <source>
        <dbReference type="ARBA" id="ARBA00023157"/>
    </source>
</evidence>
<feature type="topological domain" description="Cytoplasmic" evidence="14">
    <location>
        <begin position="164"/>
        <end position="170"/>
    </location>
</feature>
<protein>
    <recommendedName>
        <fullName evidence="14">Disulfide bond formation protein B</fullName>
    </recommendedName>
    <alternativeName>
        <fullName evidence="14">Disulfide oxidoreductase</fullName>
    </alternativeName>
</protein>
<evidence type="ECO:0000256" key="14">
    <source>
        <dbReference type="HAMAP-Rule" id="MF_00286"/>
    </source>
</evidence>
<dbReference type="EMBL" id="JAKIKP010000006">
    <property type="protein sequence ID" value="MCL1143070.1"/>
    <property type="molecule type" value="Genomic_DNA"/>
</dbReference>
<comment type="subcellular location">
    <subcellularLocation>
        <location evidence="1">Cell inner membrane</location>
        <topology evidence="1">Multi-pass membrane protein</topology>
    </subcellularLocation>
    <subcellularLocation>
        <location evidence="14">Cell membrane</location>
        <topology evidence="14">Multi-pass membrane protein</topology>
    </subcellularLocation>
</comment>
<comment type="caution">
    <text evidence="16">The sequence shown here is derived from an EMBL/GenBank/DDBJ whole genome shotgun (WGS) entry which is preliminary data.</text>
</comment>
<keyword evidence="5" id="KW-0997">Cell inner membrane</keyword>
<reference evidence="16" key="1">
    <citation type="submission" date="2022-01" db="EMBL/GenBank/DDBJ databases">
        <title>Whole genome-based taxonomy of the Shewanellaceae.</title>
        <authorList>
            <person name="Martin-Rodriguez A.J."/>
        </authorList>
    </citation>
    <scope>NUCLEOTIDE SEQUENCE</scope>
    <source>
        <strain evidence="16">DSM 16422</strain>
    </source>
</reference>
<dbReference type="InterPro" id="IPR023380">
    <property type="entry name" value="DsbB-like_sf"/>
</dbReference>
<keyword evidence="11 14" id="KW-1015">Disulfide bond</keyword>
<dbReference type="NCBIfam" id="NF002485">
    <property type="entry name" value="PRK01749.1"/>
    <property type="match status" value="1"/>
</dbReference>
<dbReference type="GO" id="GO:0009055">
    <property type="term" value="F:electron transfer activity"/>
    <property type="evidence" value="ECO:0007669"/>
    <property type="project" value="UniProtKB-UniRule"/>
</dbReference>
<comment type="similarity">
    <text evidence="2 14">Belongs to the DsbB family.</text>
</comment>
<comment type="caution">
    <text evidence="14">Lacks conserved residue(s) required for the propagation of feature annotation.</text>
</comment>
<evidence type="ECO:0000256" key="2">
    <source>
        <dbReference type="ARBA" id="ARBA00008823"/>
    </source>
</evidence>
<keyword evidence="17" id="KW-1185">Reference proteome</keyword>
<evidence type="ECO:0000256" key="13">
    <source>
        <dbReference type="ARBA" id="ARBA00023284"/>
    </source>
</evidence>
<evidence type="ECO:0000256" key="9">
    <source>
        <dbReference type="ARBA" id="ARBA00023002"/>
    </source>
</evidence>
<dbReference type="SUPFAM" id="SSF158442">
    <property type="entry name" value="DsbB-like"/>
    <property type="match status" value="1"/>
</dbReference>
<dbReference type="PANTHER" id="PTHR36570:SF2">
    <property type="entry name" value="DISULFIDE BOND FORMATION PROTEIN B"/>
    <property type="match status" value="1"/>
</dbReference>
<dbReference type="RefSeq" id="WP_248995749.1">
    <property type="nucleotide sequence ID" value="NZ_JAKIKP010000006.1"/>
</dbReference>
<proteinExistence type="inferred from homology"/>
<keyword evidence="4 14" id="KW-1003">Cell membrane</keyword>
<evidence type="ECO:0000313" key="16">
    <source>
        <dbReference type="EMBL" id="MCL1143070.1"/>
    </source>
</evidence>
<feature type="transmembrane region" description="Helical" evidence="15">
    <location>
        <begin position="142"/>
        <end position="165"/>
    </location>
</feature>
<keyword evidence="9 14" id="KW-0560">Oxidoreductase</keyword>
<keyword evidence="7 14" id="KW-0249">Electron transport</keyword>
<dbReference type="Proteomes" id="UP001139333">
    <property type="component" value="Unassembled WGS sequence"/>
</dbReference>
<evidence type="ECO:0000256" key="10">
    <source>
        <dbReference type="ARBA" id="ARBA00023136"/>
    </source>
</evidence>